<reference evidence="2 3" key="1">
    <citation type="journal article" date="2010" name="Science">
        <title>Genomic analysis of organismal complexity in the multicellular green alga Volvox carteri.</title>
        <authorList>
            <person name="Prochnik S.E."/>
            <person name="Umen J."/>
            <person name="Nedelcu A.M."/>
            <person name="Hallmann A."/>
            <person name="Miller S.M."/>
            <person name="Nishii I."/>
            <person name="Ferris P."/>
            <person name="Kuo A."/>
            <person name="Mitros T."/>
            <person name="Fritz-Laylin L.K."/>
            <person name="Hellsten U."/>
            <person name="Chapman J."/>
            <person name="Simakov O."/>
            <person name="Rensing S.A."/>
            <person name="Terry A."/>
            <person name="Pangilinan J."/>
            <person name="Kapitonov V."/>
            <person name="Jurka J."/>
            <person name="Salamov A."/>
            <person name="Shapiro H."/>
            <person name="Schmutz J."/>
            <person name="Grimwood J."/>
            <person name="Lindquist E."/>
            <person name="Lucas S."/>
            <person name="Grigoriev I.V."/>
            <person name="Schmitt R."/>
            <person name="Kirk D."/>
            <person name="Rokhsar D.S."/>
        </authorList>
    </citation>
    <scope>NUCLEOTIDE SEQUENCE [LARGE SCALE GENOMIC DNA]</scope>
    <source>
        <strain evidence="3">f. Nagariensis / Eve</strain>
    </source>
</reference>
<dbReference type="Proteomes" id="UP000001058">
    <property type="component" value="Unassembled WGS sequence"/>
</dbReference>
<gene>
    <name evidence="2" type="ORF">VOLCADRAFT_108431</name>
</gene>
<dbReference type="EMBL" id="GL378437">
    <property type="protein sequence ID" value="EFJ39913.1"/>
    <property type="molecule type" value="Genomic_DNA"/>
</dbReference>
<dbReference type="KEGG" id="vcn:VOLCADRAFT_108431"/>
<dbReference type="AlphaFoldDB" id="D8UK38"/>
<feature type="region of interest" description="Disordered" evidence="1">
    <location>
        <begin position="12"/>
        <end position="33"/>
    </location>
</feature>
<dbReference type="InParanoid" id="D8UK38"/>
<protein>
    <submittedName>
        <fullName evidence="2">Uncharacterized protein</fullName>
    </submittedName>
</protein>
<accession>D8UK38</accession>
<proteinExistence type="predicted"/>
<feature type="region of interest" description="Disordered" evidence="1">
    <location>
        <begin position="54"/>
        <end position="271"/>
    </location>
</feature>
<dbReference type="GeneID" id="9625770"/>
<keyword evidence="3" id="KW-1185">Reference proteome</keyword>
<feature type="compositionally biased region" description="Acidic residues" evidence="1">
    <location>
        <begin position="156"/>
        <end position="176"/>
    </location>
</feature>
<organism evidence="3">
    <name type="scientific">Volvox carteri f. nagariensis</name>
    <dbReference type="NCBI Taxonomy" id="3068"/>
    <lineage>
        <taxon>Eukaryota</taxon>
        <taxon>Viridiplantae</taxon>
        <taxon>Chlorophyta</taxon>
        <taxon>core chlorophytes</taxon>
        <taxon>Chlorophyceae</taxon>
        <taxon>CS clade</taxon>
        <taxon>Chlamydomonadales</taxon>
        <taxon>Volvocaceae</taxon>
        <taxon>Volvox</taxon>
    </lineage>
</organism>
<dbReference type="RefSeq" id="XP_002959021.1">
    <property type="nucleotide sequence ID" value="XM_002958975.1"/>
</dbReference>
<name>D8UK38_VOLCA</name>
<sequence>MDALKETIRHAMQNRQKGKKRQLMGLPAVPPQGEKYNADKLLLEVKEAFGHHDYSKKGMAGQDTANAGGELEVNPTEGDGVPDMGPEVDVMTGTVGEEPADDWMDDTLAQLHEPSRRRLLPEPAFARIRKETRLLSEDEEEYESEGSSPECTQQEGEVDTGEGEESESELSEEELDEKTVGGSGKQRSVQQHPKRPSGNRPVVMEQSARGQPAKRVKASTSAPELVDTGAYGLCVEGAKTPSRGRSRGRGSQEQGKGLGAKPPRGRGRGRG</sequence>
<evidence type="ECO:0000256" key="1">
    <source>
        <dbReference type="SAM" id="MobiDB-lite"/>
    </source>
</evidence>
<evidence type="ECO:0000313" key="2">
    <source>
        <dbReference type="EMBL" id="EFJ39913.1"/>
    </source>
</evidence>
<evidence type="ECO:0000313" key="3">
    <source>
        <dbReference type="Proteomes" id="UP000001058"/>
    </source>
</evidence>